<reference evidence="6" key="1">
    <citation type="journal article" date="2017" name="Cell">
        <title>Insights into land plant evolution garnered from the Marchantia polymorpha genome.</title>
        <authorList>
            <person name="Bowman J.L."/>
            <person name="Kohchi T."/>
            <person name="Yamato K.T."/>
            <person name="Jenkins J."/>
            <person name="Shu S."/>
            <person name="Ishizaki K."/>
            <person name="Yamaoka S."/>
            <person name="Nishihama R."/>
            <person name="Nakamura Y."/>
            <person name="Berger F."/>
            <person name="Adam C."/>
            <person name="Aki S.S."/>
            <person name="Althoff F."/>
            <person name="Araki T."/>
            <person name="Arteaga-Vazquez M.A."/>
            <person name="Balasubrmanian S."/>
            <person name="Barry K."/>
            <person name="Bauer D."/>
            <person name="Boehm C.R."/>
            <person name="Briginshaw L."/>
            <person name="Caballero-Perez J."/>
            <person name="Catarino B."/>
            <person name="Chen F."/>
            <person name="Chiyoda S."/>
            <person name="Chovatia M."/>
            <person name="Davies K.M."/>
            <person name="Delmans M."/>
            <person name="Demura T."/>
            <person name="Dierschke T."/>
            <person name="Dolan L."/>
            <person name="Dorantes-Acosta A.E."/>
            <person name="Eklund D.M."/>
            <person name="Florent S.N."/>
            <person name="Flores-Sandoval E."/>
            <person name="Fujiyama A."/>
            <person name="Fukuzawa H."/>
            <person name="Galik B."/>
            <person name="Grimanelli D."/>
            <person name="Grimwood J."/>
            <person name="Grossniklaus U."/>
            <person name="Hamada T."/>
            <person name="Haseloff J."/>
            <person name="Hetherington A.J."/>
            <person name="Higo A."/>
            <person name="Hirakawa Y."/>
            <person name="Hundley H.N."/>
            <person name="Ikeda Y."/>
            <person name="Inoue K."/>
            <person name="Inoue S.I."/>
            <person name="Ishida S."/>
            <person name="Jia Q."/>
            <person name="Kakita M."/>
            <person name="Kanazawa T."/>
            <person name="Kawai Y."/>
            <person name="Kawashima T."/>
            <person name="Kennedy M."/>
            <person name="Kinose K."/>
            <person name="Kinoshita T."/>
            <person name="Kohara Y."/>
            <person name="Koide E."/>
            <person name="Komatsu K."/>
            <person name="Kopischke S."/>
            <person name="Kubo M."/>
            <person name="Kyozuka J."/>
            <person name="Lagercrantz U."/>
            <person name="Lin S.S."/>
            <person name="Lindquist E."/>
            <person name="Lipzen A.M."/>
            <person name="Lu C.W."/>
            <person name="De Luna E."/>
            <person name="Martienssen R.A."/>
            <person name="Minamino N."/>
            <person name="Mizutani M."/>
            <person name="Mizutani M."/>
            <person name="Mochizuki N."/>
            <person name="Monte I."/>
            <person name="Mosher R."/>
            <person name="Nagasaki H."/>
            <person name="Nakagami H."/>
            <person name="Naramoto S."/>
            <person name="Nishitani K."/>
            <person name="Ohtani M."/>
            <person name="Okamoto T."/>
            <person name="Okumura M."/>
            <person name="Phillips J."/>
            <person name="Pollak B."/>
            <person name="Reinders A."/>
            <person name="Rovekamp M."/>
            <person name="Sano R."/>
            <person name="Sawa S."/>
            <person name="Schmid M.W."/>
            <person name="Shirakawa M."/>
            <person name="Solano R."/>
            <person name="Spunde A."/>
            <person name="Suetsugu N."/>
            <person name="Sugano S."/>
            <person name="Sugiyama A."/>
            <person name="Sun R."/>
            <person name="Suzuki Y."/>
            <person name="Takenaka M."/>
            <person name="Takezawa D."/>
            <person name="Tomogane H."/>
            <person name="Tsuzuki M."/>
            <person name="Ueda T."/>
            <person name="Umeda M."/>
            <person name="Ward J.M."/>
            <person name="Watanabe Y."/>
            <person name="Yazaki K."/>
            <person name="Yokoyama R."/>
            <person name="Yoshitake Y."/>
            <person name="Yotsui I."/>
            <person name="Zachgo S."/>
            <person name="Schmutz J."/>
        </authorList>
    </citation>
    <scope>NUCLEOTIDE SEQUENCE [LARGE SCALE GENOMIC DNA]</scope>
    <source>
        <strain evidence="6">Tak-1</strain>
    </source>
</reference>
<dbReference type="Pfam" id="PF00076">
    <property type="entry name" value="RRM_1"/>
    <property type="match status" value="2"/>
</dbReference>
<dbReference type="Proteomes" id="UP000244005">
    <property type="component" value="Unassembled WGS sequence"/>
</dbReference>
<dbReference type="InterPro" id="IPR050502">
    <property type="entry name" value="Euk_RNA-bind_prot"/>
</dbReference>
<feature type="compositionally biased region" description="Polar residues" evidence="3">
    <location>
        <begin position="545"/>
        <end position="554"/>
    </location>
</feature>
<keyword evidence="1 2" id="KW-0694">RNA-binding</keyword>
<evidence type="ECO:0000313" key="5">
    <source>
        <dbReference type="EMBL" id="PTQ46982.1"/>
    </source>
</evidence>
<feature type="compositionally biased region" description="Basic and acidic residues" evidence="3">
    <location>
        <begin position="528"/>
        <end position="540"/>
    </location>
</feature>
<feature type="compositionally biased region" description="Low complexity" evidence="3">
    <location>
        <begin position="599"/>
        <end position="617"/>
    </location>
</feature>
<dbReference type="SUPFAM" id="SSF54928">
    <property type="entry name" value="RNA-binding domain, RBD"/>
    <property type="match status" value="3"/>
</dbReference>
<dbReference type="InterPro" id="IPR000504">
    <property type="entry name" value="RRM_dom"/>
</dbReference>
<dbReference type="PROSITE" id="PS50102">
    <property type="entry name" value="RRM"/>
    <property type="match status" value="2"/>
</dbReference>
<dbReference type="PANTHER" id="PTHR48025">
    <property type="entry name" value="OS02G0815200 PROTEIN"/>
    <property type="match status" value="1"/>
</dbReference>
<gene>
    <name evidence="5" type="ORF">MARPO_0009s0087</name>
</gene>
<feature type="domain" description="RRM" evidence="4">
    <location>
        <begin position="205"/>
        <end position="282"/>
    </location>
</feature>
<dbReference type="GO" id="GO:0003729">
    <property type="term" value="F:mRNA binding"/>
    <property type="evidence" value="ECO:0000318"/>
    <property type="project" value="GO_Central"/>
</dbReference>
<evidence type="ECO:0000256" key="3">
    <source>
        <dbReference type="SAM" id="MobiDB-lite"/>
    </source>
</evidence>
<organism evidence="5 6">
    <name type="scientific">Marchantia polymorpha</name>
    <name type="common">Common liverwort</name>
    <name type="synonym">Marchantia aquatica</name>
    <dbReference type="NCBI Taxonomy" id="3197"/>
    <lineage>
        <taxon>Eukaryota</taxon>
        <taxon>Viridiplantae</taxon>
        <taxon>Streptophyta</taxon>
        <taxon>Embryophyta</taxon>
        <taxon>Marchantiophyta</taxon>
        <taxon>Marchantiopsida</taxon>
        <taxon>Marchantiidae</taxon>
        <taxon>Marchantiales</taxon>
        <taxon>Marchantiaceae</taxon>
        <taxon>Marchantia</taxon>
    </lineage>
</organism>
<evidence type="ECO:0000256" key="1">
    <source>
        <dbReference type="ARBA" id="ARBA00022884"/>
    </source>
</evidence>
<feature type="compositionally biased region" description="Low complexity" evidence="3">
    <location>
        <begin position="32"/>
        <end position="44"/>
    </location>
</feature>
<sequence length="1130" mass="122804">MESEDGKTNDSVATVGSNPELKCLLSGAVKDASSAAAAAEAAEAPPTTVTPDFPAAKSEPAVKDVEVEVEAEMEAKEVKKVSETETIVTANGNADPTIAEGADEDDALPSEADHVTIPSHWHATPCVHITGLAGVVTEEDLLPLLSPHGRIVSIVFENERRDSAVVRYEVSDTGGDDVVARVREALSNTEIKDKTLVVEPFRPDSLLFIGNLTPEIDDAVLRQMFEPHGTVERAFVVRNAEGRSKGYGFVEYSLKSQASAAKVAMGNINMDGRVLRVEWSDCRKIVDMFSTVLFVDRIAKDCPHIEQSLKNIFGQYGKVRDCHLAIGMNQQFRGFAFIDFNHSTFADKAHEALDGREVEGSNIRVSFANPSKSAQSYKSRFGSQGVQAVTTLAGRGSFPDHLMRPAMVGAAMRGHMAMPLLGNRFIGQGRSNIIGMGIGMQFGRGAPVGPGMIGRSLVPPLLGTGAGMLGPGSVAAGMMGRGMIIGNVAPRAALPGGFGPQGSRPPAGRGPVPINSAAIAQVATAQAKAREEEAKARAEAQAKQSQTGAKQSAAEQERLEQFRKMAAQQAQLAPQPSHNYYQQQLPSTVLDQHYKQADTPYSYQQSQQQTAQQQSAVPAQYQHQASVQQISTGQQTQQSFNTPYCQQPTQQYSQVQQQPQPQQQPQLHNQTQIAAAQPQPQQQQLQQQQQQQQLADQYSQQQQAYYQQHSQPAAQAVVGIQQQYAQYAQQYGQQYGQQFSQQQQQYNQAYVQVAQQYPQQAQQQVPAQYSQQDYAEYYAQQQQPVGQQTEVVALVPDPVPVTLAVSAQTPDLSQQQQAYAAYYQQRAQEAVAQAGTTSSQTTTTVASPQQTLEAQWAAYYAAQSALQQVTTPGSYDQQQSGYGQQQQGYVATGSTGYYQQPSSLEVGNKRTADQIDYSTQAQGSYAYTQQPAVTVSGYTQQQVVNGTTPYQQPPTAAAAAYQQPVSTVSSYQQPAPAYQQHGAGVPTFIQQGLSLPGYTLSAGGGYQQTIAPAHSVYQQPVAPVSTGYQQTPLSAVQVDVVIRSTKHQGRASLLVRGSCSSLAHSSLQTKWCYSRIQSVADAKKKFQFLFPRETRCRLHEDARKIGSKYPRSNNVFARCRGFYPFTHLIS</sequence>
<protein>
    <recommendedName>
        <fullName evidence="4">RRM domain-containing protein</fullName>
    </recommendedName>
</protein>
<name>A0A2R6XLL0_MARPO</name>
<dbReference type="InterPro" id="IPR035979">
    <property type="entry name" value="RBD_domain_sf"/>
</dbReference>
<accession>A0A2R6XLL0</accession>
<dbReference type="OrthoDB" id="639027at2759"/>
<evidence type="ECO:0000256" key="2">
    <source>
        <dbReference type="PROSITE-ProRule" id="PRU00176"/>
    </source>
</evidence>
<dbReference type="Gene3D" id="3.30.70.330">
    <property type="match status" value="3"/>
</dbReference>
<dbReference type="PANTHER" id="PTHR48025:SF19">
    <property type="entry name" value="RRM DOMAIN-CONTAINING PROTEIN"/>
    <property type="match status" value="1"/>
</dbReference>
<feature type="compositionally biased region" description="Low complexity" evidence="3">
    <location>
        <begin position="646"/>
        <end position="688"/>
    </location>
</feature>
<feature type="domain" description="RRM" evidence="4">
    <location>
        <begin position="291"/>
        <end position="370"/>
    </location>
</feature>
<proteinExistence type="predicted"/>
<dbReference type="Gramene" id="Mp7g14020.1">
    <property type="protein sequence ID" value="Mp7g14020.1.cds"/>
    <property type="gene ID" value="Mp7g14020"/>
</dbReference>
<dbReference type="CDD" id="cd00590">
    <property type="entry name" value="RRM_SF"/>
    <property type="match status" value="2"/>
</dbReference>
<feature type="region of interest" description="Disordered" evidence="3">
    <location>
        <begin position="32"/>
        <end position="61"/>
    </location>
</feature>
<dbReference type="EMBL" id="KZ772681">
    <property type="protein sequence ID" value="PTQ46982.1"/>
    <property type="molecule type" value="Genomic_DNA"/>
</dbReference>
<feature type="region of interest" description="Disordered" evidence="3">
    <location>
        <begin position="639"/>
        <end position="688"/>
    </location>
</feature>
<evidence type="ECO:0000259" key="4">
    <source>
        <dbReference type="PROSITE" id="PS50102"/>
    </source>
</evidence>
<keyword evidence="6" id="KW-1185">Reference proteome</keyword>
<evidence type="ECO:0000313" key="6">
    <source>
        <dbReference type="Proteomes" id="UP000244005"/>
    </source>
</evidence>
<dbReference type="AlphaFoldDB" id="A0A2R6XLL0"/>
<dbReference type="SMART" id="SM00360">
    <property type="entry name" value="RRM"/>
    <property type="match status" value="3"/>
</dbReference>
<dbReference type="InterPro" id="IPR012677">
    <property type="entry name" value="Nucleotide-bd_a/b_plait_sf"/>
</dbReference>
<feature type="region of interest" description="Disordered" evidence="3">
    <location>
        <begin position="528"/>
        <end position="557"/>
    </location>
</feature>
<feature type="region of interest" description="Disordered" evidence="3">
    <location>
        <begin position="598"/>
        <end position="617"/>
    </location>
</feature>